<gene>
    <name evidence="2" type="ORF">F5544_01765</name>
</gene>
<dbReference type="Pfam" id="PF14534">
    <property type="entry name" value="DUF4440"/>
    <property type="match status" value="1"/>
</dbReference>
<sequence length="167" mass="18965">MQLMNYSDCIEGIAMTVDQHTDELAIRQLFQRQSEAWAAGDAKAFSEVFTEDADYITFLGTYHRGHTEIETMHIPLFERFQKGSRLDGAELRFRFLAPDVAIVQSVGALVKGKGKRTKRNTKVQTTVVVRQDGEWRIAAFQNTKYSWLLAGLSAMFDRRMAPSIQVA</sequence>
<proteinExistence type="predicted"/>
<protein>
    <submittedName>
        <fullName evidence="2">SgcJ/EcaC family oxidoreductase</fullName>
    </submittedName>
</protein>
<dbReference type="InterPro" id="IPR032710">
    <property type="entry name" value="NTF2-like_dom_sf"/>
</dbReference>
<dbReference type="CDD" id="cd00531">
    <property type="entry name" value="NTF2_like"/>
    <property type="match status" value="1"/>
</dbReference>
<dbReference type="Proteomes" id="UP000503540">
    <property type="component" value="Chromosome"/>
</dbReference>
<keyword evidence="3" id="KW-1185">Reference proteome</keyword>
<evidence type="ECO:0000313" key="2">
    <source>
        <dbReference type="EMBL" id="QIS08275.1"/>
    </source>
</evidence>
<dbReference type="SUPFAM" id="SSF54427">
    <property type="entry name" value="NTF2-like"/>
    <property type="match status" value="1"/>
</dbReference>
<dbReference type="InterPro" id="IPR027843">
    <property type="entry name" value="DUF4440"/>
</dbReference>
<dbReference type="KEGG" id="nah:F5544_01765"/>
<dbReference type="EMBL" id="CP046172">
    <property type="protein sequence ID" value="QIS08275.1"/>
    <property type="molecule type" value="Genomic_DNA"/>
</dbReference>
<dbReference type="NCBIfam" id="TIGR02246">
    <property type="entry name" value="SgcJ/EcaC family oxidoreductase"/>
    <property type="match status" value="1"/>
</dbReference>
<accession>A0A6G9Y4W2</accession>
<organism evidence="2 3">
    <name type="scientific">Nocardia arthritidis</name>
    <dbReference type="NCBI Taxonomy" id="228602"/>
    <lineage>
        <taxon>Bacteria</taxon>
        <taxon>Bacillati</taxon>
        <taxon>Actinomycetota</taxon>
        <taxon>Actinomycetes</taxon>
        <taxon>Mycobacteriales</taxon>
        <taxon>Nocardiaceae</taxon>
        <taxon>Nocardia</taxon>
    </lineage>
</organism>
<dbReference type="InterPro" id="IPR011944">
    <property type="entry name" value="Steroid_delta5-4_isomerase"/>
</dbReference>
<evidence type="ECO:0000259" key="1">
    <source>
        <dbReference type="Pfam" id="PF14534"/>
    </source>
</evidence>
<name>A0A6G9Y4W2_9NOCA</name>
<reference evidence="2 3" key="1">
    <citation type="journal article" date="2019" name="ACS Chem. Biol.">
        <title>Identification and Mobilization of a Cryptic Antibiotic Biosynthesis Gene Locus from a Human-Pathogenic Nocardia Isolate.</title>
        <authorList>
            <person name="Herisse M."/>
            <person name="Ishida K."/>
            <person name="Porter J.L."/>
            <person name="Howden B."/>
            <person name="Hertweck C."/>
            <person name="Stinear T.P."/>
            <person name="Pidot S.J."/>
        </authorList>
    </citation>
    <scope>NUCLEOTIDE SEQUENCE [LARGE SCALE GENOMIC DNA]</scope>
    <source>
        <strain evidence="2 3">AUSMDU00012717</strain>
    </source>
</reference>
<evidence type="ECO:0000313" key="3">
    <source>
        <dbReference type="Proteomes" id="UP000503540"/>
    </source>
</evidence>
<dbReference type="AlphaFoldDB" id="A0A6G9Y4W2"/>
<feature type="domain" description="DUF4440" evidence="1">
    <location>
        <begin position="26"/>
        <end position="137"/>
    </location>
</feature>
<dbReference type="Gene3D" id="3.10.450.50">
    <property type="match status" value="1"/>
</dbReference>